<reference evidence="6 7" key="1">
    <citation type="submission" date="2015-08" db="EMBL/GenBank/DDBJ databases">
        <authorList>
            <person name="Babu N.S."/>
            <person name="Beckwith C.J."/>
            <person name="Beseler K.G."/>
            <person name="Brison A."/>
            <person name="Carone J.V."/>
            <person name="Caskin T.P."/>
            <person name="Diamond M."/>
            <person name="Durham M.E."/>
            <person name="Foxe J.M."/>
            <person name="Go M."/>
            <person name="Henderson B.A."/>
            <person name="Jones I.B."/>
            <person name="McGettigan J.A."/>
            <person name="Micheletti S.J."/>
            <person name="Nasrallah M.E."/>
            <person name="Ortiz D."/>
            <person name="Piller C.R."/>
            <person name="Privatt S.R."/>
            <person name="Schneider S.L."/>
            <person name="Sharp S."/>
            <person name="Smith T.C."/>
            <person name="Stanton J.D."/>
            <person name="Ullery H.E."/>
            <person name="Wilson R.J."/>
            <person name="Serrano M.G."/>
            <person name="Buck G."/>
            <person name="Lee V."/>
            <person name="Wang Y."/>
            <person name="Carvalho R."/>
            <person name="Voegtly L."/>
            <person name="Shi R."/>
            <person name="Duckworth R."/>
            <person name="Johnson A."/>
            <person name="Loviza R."/>
            <person name="Walstead R."/>
            <person name="Shah Z."/>
            <person name="Kiflezghi M."/>
            <person name="Wade K."/>
            <person name="Ball S.L."/>
            <person name="Bradley K.W."/>
            <person name="Asai D.J."/>
            <person name="Bowman C.A."/>
            <person name="Russell D.A."/>
            <person name="Pope W.H."/>
            <person name="Jacobs-Sera D."/>
            <person name="Hendrix R.W."/>
            <person name="Hatfull G.F."/>
        </authorList>
    </citation>
    <scope>NUCLEOTIDE SEQUENCE [LARGE SCALE GENOMIC DNA]</scope>
    <source>
        <strain evidence="6 7">DSM 27710</strain>
    </source>
</reference>
<keyword evidence="2 6" id="KW-0489">Methyltransferase</keyword>
<dbReference type="GO" id="GO:0008173">
    <property type="term" value="F:RNA methyltransferase activity"/>
    <property type="evidence" value="ECO:0007669"/>
    <property type="project" value="InterPro"/>
</dbReference>
<dbReference type="GO" id="GO:0005829">
    <property type="term" value="C:cytosol"/>
    <property type="evidence" value="ECO:0007669"/>
    <property type="project" value="TreeGrafter"/>
</dbReference>
<evidence type="ECO:0000256" key="1">
    <source>
        <dbReference type="ARBA" id="ARBA00007228"/>
    </source>
</evidence>
<dbReference type="PIRSF" id="PIRSF004808">
    <property type="entry name" value="LasT"/>
    <property type="match status" value="1"/>
</dbReference>
<dbReference type="AlphaFoldDB" id="A0A0K1P9D9"/>
<dbReference type="PANTHER" id="PTHR42786:SF2">
    <property type="entry name" value="TRNA (CYTIDINE_URIDINE-2'-O-)-METHYLTRANSFERASE TRMJ"/>
    <property type="match status" value="1"/>
</dbReference>
<dbReference type="Proteomes" id="UP000055590">
    <property type="component" value="Chromosome"/>
</dbReference>
<dbReference type="InterPro" id="IPR029028">
    <property type="entry name" value="Alpha/beta_knot_MTases"/>
</dbReference>
<evidence type="ECO:0000259" key="5">
    <source>
        <dbReference type="Pfam" id="PF00588"/>
    </source>
</evidence>
<evidence type="ECO:0000256" key="3">
    <source>
        <dbReference type="ARBA" id="ARBA00022679"/>
    </source>
</evidence>
<protein>
    <submittedName>
        <fullName evidence="6">tRNA:Cm32/Um32 methyltransferase</fullName>
    </submittedName>
</protein>
<dbReference type="GO" id="GO:0002128">
    <property type="term" value="P:tRNA nucleoside ribose methylation"/>
    <property type="evidence" value="ECO:0007669"/>
    <property type="project" value="TreeGrafter"/>
</dbReference>
<keyword evidence="4" id="KW-0949">S-adenosyl-L-methionine</keyword>
<dbReference type="RefSeq" id="WP_050724547.1">
    <property type="nucleotide sequence ID" value="NZ_CP012332.1"/>
</dbReference>
<evidence type="ECO:0000313" key="6">
    <source>
        <dbReference type="EMBL" id="AKU90041.1"/>
    </source>
</evidence>
<name>A0A0K1P9D9_9BACT</name>
<dbReference type="STRING" id="1391653.AKJ08_0428"/>
<evidence type="ECO:0000256" key="4">
    <source>
        <dbReference type="ARBA" id="ARBA00022691"/>
    </source>
</evidence>
<gene>
    <name evidence="6" type="ORF">AKJ08_0428</name>
</gene>
<organism evidence="6 7">
    <name type="scientific">Vulgatibacter incomptus</name>
    <dbReference type="NCBI Taxonomy" id="1391653"/>
    <lineage>
        <taxon>Bacteria</taxon>
        <taxon>Pseudomonadati</taxon>
        <taxon>Myxococcota</taxon>
        <taxon>Myxococcia</taxon>
        <taxon>Myxococcales</taxon>
        <taxon>Cystobacterineae</taxon>
        <taxon>Vulgatibacteraceae</taxon>
        <taxon>Vulgatibacter</taxon>
    </lineage>
</organism>
<evidence type="ECO:0000313" key="7">
    <source>
        <dbReference type="Proteomes" id="UP000055590"/>
    </source>
</evidence>
<dbReference type="InterPro" id="IPR004384">
    <property type="entry name" value="RNA_MeTrfase_TrmJ/LasT"/>
</dbReference>
<dbReference type="Gene3D" id="1.10.8.590">
    <property type="match status" value="1"/>
</dbReference>
<dbReference type="EMBL" id="CP012332">
    <property type="protein sequence ID" value="AKU90041.1"/>
    <property type="molecule type" value="Genomic_DNA"/>
</dbReference>
<keyword evidence="3 6" id="KW-0808">Transferase</keyword>
<dbReference type="KEGG" id="vin:AKJ08_0428"/>
<proteinExistence type="inferred from homology"/>
<dbReference type="SUPFAM" id="SSF75217">
    <property type="entry name" value="alpha/beta knot"/>
    <property type="match status" value="1"/>
</dbReference>
<dbReference type="InterPro" id="IPR001537">
    <property type="entry name" value="SpoU_MeTrfase"/>
</dbReference>
<comment type="similarity">
    <text evidence="1">Belongs to the class IV-like SAM-binding methyltransferase superfamily. RNA methyltransferase TrmH family.</text>
</comment>
<dbReference type="CDD" id="cd18093">
    <property type="entry name" value="SpoU-like_TrmJ"/>
    <property type="match status" value="1"/>
</dbReference>
<evidence type="ECO:0000256" key="2">
    <source>
        <dbReference type="ARBA" id="ARBA00022603"/>
    </source>
</evidence>
<accession>A0A0K1P9D9</accession>
<feature type="domain" description="tRNA/rRNA methyltransferase SpoU type" evidence="5">
    <location>
        <begin position="7"/>
        <end position="152"/>
    </location>
</feature>
<dbReference type="Gene3D" id="3.40.1280.10">
    <property type="match status" value="1"/>
</dbReference>
<keyword evidence="7" id="KW-1185">Reference proteome</keyword>
<dbReference type="InterPro" id="IPR029026">
    <property type="entry name" value="tRNA_m1G_MTases_N"/>
</dbReference>
<dbReference type="PANTHER" id="PTHR42786">
    <property type="entry name" value="TRNA/RRNA METHYLTRANSFERASE"/>
    <property type="match status" value="1"/>
</dbReference>
<sequence length="241" mass="26425">MGEEVGFVLYKPRLADNVGGVARALVNFGFSRLAIADPATWHFDPRSAVKAEHVLEKAYMALTLDEAIGPYAWVCGTTSRKIRRRPAISPRELGEEAARRMAAGASICVVLGSENHGLTDEDLERCDAICRIDTSLEQPSINLAQAAAILAYELRQGLKLPRPPRELAVAATREEVDRLVASTREALLGAGFLNPQQPDKILGELRRLLVRGEPTKREVELLTAAAKQVQRTVVPTPRRSE</sequence>
<dbReference type="Pfam" id="PF00588">
    <property type="entry name" value="SpoU_methylase"/>
    <property type="match status" value="1"/>
</dbReference>
<dbReference type="GO" id="GO:0003723">
    <property type="term" value="F:RNA binding"/>
    <property type="evidence" value="ECO:0007669"/>
    <property type="project" value="InterPro"/>
</dbReference>